<reference evidence="1" key="1">
    <citation type="submission" date="2022-04" db="EMBL/GenBank/DDBJ databases">
        <title>Genome of the entomopathogenic fungus Entomophthora muscae.</title>
        <authorList>
            <person name="Elya C."/>
            <person name="Lovett B.R."/>
            <person name="Lee E."/>
            <person name="Macias A.M."/>
            <person name="Hajek A.E."/>
            <person name="De Bivort B.L."/>
            <person name="Kasson M.T."/>
            <person name="De Fine Licht H.H."/>
            <person name="Stajich J.E."/>
        </authorList>
    </citation>
    <scope>NUCLEOTIDE SEQUENCE</scope>
    <source>
        <strain evidence="1">Berkeley</strain>
    </source>
</reference>
<evidence type="ECO:0000313" key="1">
    <source>
        <dbReference type="EMBL" id="KAJ9062775.1"/>
    </source>
</evidence>
<sequence length="158" mass="18148">MFYCSLLFKKDGNLLPHKRIKTAPHPSKQTVYYVKWRESPLEESTWEPLSNLNNAQEAIQLYLNKNNWEGGSSGEEGDDDRIDNSPPLEPQAQERELNPEPGSPGPMDHRTARPHFSGIEPCKLKPKMMAHAVKQTKPRKLLHQVECQSQHLMELPKQ</sequence>
<evidence type="ECO:0000313" key="2">
    <source>
        <dbReference type="Proteomes" id="UP001165960"/>
    </source>
</evidence>
<dbReference type="Proteomes" id="UP001165960">
    <property type="component" value="Unassembled WGS sequence"/>
</dbReference>
<dbReference type="EMBL" id="QTSX02004991">
    <property type="protein sequence ID" value="KAJ9062775.1"/>
    <property type="molecule type" value="Genomic_DNA"/>
</dbReference>
<proteinExistence type="predicted"/>
<organism evidence="1 2">
    <name type="scientific">Entomophthora muscae</name>
    <dbReference type="NCBI Taxonomy" id="34485"/>
    <lineage>
        <taxon>Eukaryota</taxon>
        <taxon>Fungi</taxon>
        <taxon>Fungi incertae sedis</taxon>
        <taxon>Zoopagomycota</taxon>
        <taxon>Entomophthoromycotina</taxon>
        <taxon>Entomophthoromycetes</taxon>
        <taxon>Entomophthorales</taxon>
        <taxon>Entomophthoraceae</taxon>
        <taxon>Entomophthora</taxon>
    </lineage>
</organism>
<gene>
    <name evidence="1" type="primary">MPP8_10</name>
    <name evidence="1" type="ORF">DSO57_1007131</name>
</gene>
<accession>A0ACC2SKC3</accession>
<keyword evidence="2" id="KW-1185">Reference proteome</keyword>
<protein>
    <submittedName>
        <fullName evidence="1">M-phase phosphoprotein 8</fullName>
    </submittedName>
</protein>
<comment type="caution">
    <text evidence="1">The sequence shown here is derived from an EMBL/GenBank/DDBJ whole genome shotgun (WGS) entry which is preliminary data.</text>
</comment>
<name>A0ACC2SKC3_9FUNG</name>